<evidence type="ECO:0000313" key="2">
    <source>
        <dbReference type="EMBL" id="KAF5205025.1"/>
    </source>
</evidence>
<protein>
    <recommendedName>
        <fullName evidence="4">Gypsy retrotransposon integrase-like protein</fullName>
    </recommendedName>
</protein>
<proteinExistence type="predicted"/>
<feature type="region of interest" description="Disordered" evidence="1">
    <location>
        <begin position="120"/>
        <end position="141"/>
    </location>
</feature>
<gene>
    <name evidence="2" type="ORF">FRX31_005390</name>
</gene>
<dbReference type="PANTHER" id="PTHR48475">
    <property type="entry name" value="RIBONUCLEASE H"/>
    <property type="match status" value="1"/>
</dbReference>
<dbReference type="EMBL" id="JABWDY010004644">
    <property type="protein sequence ID" value="KAF5205025.1"/>
    <property type="molecule type" value="Genomic_DNA"/>
</dbReference>
<keyword evidence="3" id="KW-1185">Reference proteome</keyword>
<evidence type="ECO:0008006" key="4">
    <source>
        <dbReference type="Google" id="ProtNLM"/>
    </source>
</evidence>
<feature type="compositionally biased region" description="Acidic residues" evidence="1">
    <location>
        <begin position="127"/>
        <end position="141"/>
    </location>
</feature>
<dbReference type="Proteomes" id="UP000554482">
    <property type="component" value="Unassembled WGS sequence"/>
</dbReference>
<sequence>MAAYLELIHLAARAFDNISISQRPRNDIRHADALAYLSSAIEMDSSRIIIVDYQKDPNINVPVRRLADMYLSACVFYFLDVKTSPPNPSVVYNMMTRKRKRDIASVAPDNVVNHDLLHISAPAPDVDPSDDSDHEGDDSPEVPEIEIALPEIDFPDEDWPVLPTKLLYPTSRSTAVDLQLNDDVLERDKALIDETCDEALQHLVKYQDTMKRNYDKKVRLRSFKQGDWVLRRVTRLQDQGKLGENWDGPFIIERLASKGAYFLRSLGGDLLDKPLSGYHLRKFYC</sequence>
<name>A0A7J6X841_THATH</name>
<organism evidence="2 3">
    <name type="scientific">Thalictrum thalictroides</name>
    <name type="common">Rue-anemone</name>
    <name type="synonym">Anemone thalictroides</name>
    <dbReference type="NCBI Taxonomy" id="46969"/>
    <lineage>
        <taxon>Eukaryota</taxon>
        <taxon>Viridiplantae</taxon>
        <taxon>Streptophyta</taxon>
        <taxon>Embryophyta</taxon>
        <taxon>Tracheophyta</taxon>
        <taxon>Spermatophyta</taxon>
        <taxon>Magnoliopsida</taxon>
        <taxon>Ranunculales</taxon>
        <taxon>Ranunculaceae</taxon>
        <taxon>Thalictroideae</taxon>
        <taxon>Thalictrum</taxon>
    </lineage>
</organism>
<evidence type="ECO:0000313" key="3">
    <source>
        <dbReference type="Proteomes" id="UP000554482"/>
    </source>
</evidence>
<accession>A0A7J6X841</accession>
<reference evidence="2 3" key="1">
    <citation type="submission" date="2020-06" db="EMBL/GenBank/DDBJ databases">
        <title>Transcriptomic and genomic resources for Thalictrum thalictroides and T. hernandezii: Facilitating candidate gene discovery in an emerging model plant lineage.</title>
        <authorList>
            <person name="Arias T."/>
            <person name="Riano-Pachon D.M."/>
            <person name="Di Stilio V.S."/>
        </authorList>
    </citation>
    <scope>NUCLEOTIDE SEQUENCE [LARGE SCALE GENOMIC DNA]</scope>
    <source>
        <strain evidence="3">cv. WT478/WT964</strain>
        <tissue evidence="2">Leaves</tissue>
    </source>
</reference>
<dbReference type="OrthoDB" id="5596291at2759"/>
<dbReference type="AlphaFoldDB" id="A0A7J6X841"/>
<dbReference type="PANTHER" id="PTHR48475:SF1">
    <property type="entry name" value="RNASE H TYPE-1 DOMAIN-CONTAINING PROTEIN"/>
    <property type="match status" value="1"/>
</dbReference>
<comment type="caution">
    <text evidence="2">The sequence shown here is derived from an EMBL/GenBank/DDBJ whole genome shotgun (WGS) entry which is preliminary data.</text>
</comment>
<evidence type="ECO:0000256" key="1">
    <source>
        <dbReference type="SAM" id="MobiDB-lite"/>
    </source>
</evidence>